<dbReference type="InterPro" id="IPR003607">
    <property type="entry name" value="HD/PDEase_dom"/>
</dbReference>
<dbReference type="SUPFAM" id="SSF109604">
    <property type="entry name" value="HD-domain/PDEase-like"/>
    <property type="match status" value="1"/>
</dbReference>
<proteinExistence type="predicted"/>
<name>A0ABU3X026_9EURY</name>
<evidence type="ECO:0000259" key="2">
    <source>
        <dbReference type="PROSITE" id="PS51831"/>
    </source>
</evidence>
<dbReference type="RefSeq" id="WP_317064427.1">
    <property type="nucleotide sequence ID" value="NZ_WBKO01000001.1"/>
</dbReference>
<reference evidence="3 4" key="1">
    <citation type="submission" date="2019-10" db="EMBL/GenBank/DDBJ databases">
        <title>Isolation and characterization of Methanoculleus sp. Wushi-C6 from a hot spring well.</title>
        <authorList>
            <person name="Chen S.-C."/>
            <person name="Lan Z.-H."/>
            <person name="You Y.-T."/>
            <person name="Lai M.-C."/>
        </authorList>
    </citation>
    <scope>NUCLEOTIDE SEQUENCE [LARGE SCALE GENOMIC DNA]</scope>
    <source>
        <strain evidence="3 4">Wushi-C6</strain>
    </source>
</reference>
<dbReference type="Pfam" id="PF13286">
    <property type="entry name" value="HD_assoc"/>
    <property type="match status" value="1"/>
</dbReference>
<dbReference type="EMBL" id="WBKO01000001">
    <property type="protein sequence ID" value="MDV2481409.1"/>
    <property type="molecule type" value="Genomic_DNA"/>
</dbReference>
<dbReference type="InterPro" id="IPR026875">
    <property type="entry name" value="PHydrolase_assoc_dom"/>
</dbReference>
<evidence type="ECO:0000313" key="3">
    <source>
        <dbReference type="EMBL" id="MDV2481409.1"/>
    </source>
</evidence>
<keyword evidence="1" id="KW-0378">Hydrolase</keyword>
<accession>A0ABU3X026</accession>
<dbReference type="SMART" id="SM00471">
    <property type="entry name" value="HDc"/>
    <property type="match status" value="1"/>
</dbReference>
<dbReference type="Pfam" id="PF01966">
    <property type="entry name" value="HD"/>
    <property type="match status" value="1"/>
</dbReference>
<dbReference type="CDD" id="cd00077">
    <property type="entry name" value="HDc"/>
    <property type="match status" value="1"/>
</dbReference>
<dbReference type="InterPro" id="IPR051094">
    <property type="entry name" value="Diverse_Catalytic_Enzymes"/>
</dbReference>
<comment type="caution">
    <text evidence="3">The sequence shown here is derived from an EMBL/GenBank/DDBJ whole genome shotgun (WGS) entry which is preliminary data.</text>
</comment>
<dbReference type="PANTHER" id="PTHR35795">
    <property type="entry name" value="SLR1885 PROTEIN"/>
    <property type="match status" value="1"/>
</dbReference>
<evidence type="ECO:0000256" key="1">
    <source>
        <dbReference type="ARBA" id="ARBA00022801"/>
    </source>
</evidence>
<gene>
    <name evidence="3" type="ORF">F8E02_05190</name>
</gene>
<evidence type="ECO:0000313" key="4">
    <source>
        <dbReference type="Proteomes" id="UP001281203"/>
    </source>
</evidence>
<feature type="domain" description="HD" evidence="2">
    <location>
        <begin position="83"/>
        <end position="223"/>
    </location>
</feature>
<protein>
    <submittedName>
        <fullName evidence="3">HD domain-containing protein</fullName>
    </submittedName>
</protein>
<organism evidence="3 4">
    <name type="scientific">Methanoculleus caldifontis</name>
    <dbReference type="NCBI Taxonomy" id="2651577"/>
    <lineage>
        <taxon>Archaea</taxon>
        <taxon>Methanobacteriati</taxon>
        <taxon>Methanobacteriota</taxon>
        <taxon>Stenosarchaea group</taxon>
        <taxon>Methanomicrobia</taxon>
        <taxon>Methanomicrobiales</taxon>
        <taxon>Methanomicrobiaceae</taxon>
        <taxon>Methanoculleus</taxon>
    </lineage>
</organism>
<dbReference type="InterPro" id="IPR006674">
    <property type="entry name" value="HD_domain"/>
</dbReference>
<keyword evidence="4" id="KW-1185">Reference proteome</keyword>
<sequence length="411" mass="46556">MEIPYSISDRMARRMADRESILSPRATRNADYLRRSGHRAEDPVIRPPFSRDADRIVHSKAYSRYIDKTQVFYLVENDHITHRVLHVQLASRIARTIGRALGLNEDLIEAVALGHDIGHVPYGHLGEEILDDLCTEHGIGRFLHNVQSVRFLDTVEDHDLTLQVLDGILCHNGEAHDRSLTAEGEADWESFAEKLRRIEGGGDALPLTTEGCAVRIADSVSYLGRDLQDALEVAVIGEDDLAEFPENCMALFDITGRGKKDFAEINRRVLDVLIKDIVTMSYDADAIAFSAEASACVAAFKEFNMHHIYKNPRLLRNREKIRFMFRHLFDRTLEDIEEEREASPVYEDLIDAPWASPGYIAAAAPAELARDFIAGMTDRYFERVFRQSVLPERVRSRYRPGGALQDDPGRP</sequence>
<dbReference type="Proteomes" id="UP001281203">
    <property type="component" value="Unassembled WGS sequence"/>
</dbReference>
<dbReference type="PANTHER" id="PTHR35795:SF1">
    <property type="entry name" value="BIS(5'-NUCLEOSYL)-TETRAPHOSPHATASE, SYMMETRICAL"/>
    <property type="match status" value="1"/>
</dbReference>
<dbReference type="PROSITE" id="PS51831">
    <property type="entry name" value="HD"/>
    <property type="match status" value="1"/>
</dbReference>
<dbReference type="Gene3D" id="1.10.3210.10">
    <property type="entry name" value="Hypothetical protein af1432"/>
    <property type="match status" value="1"/>
</dbReference>